<proteinExistence type="predicted"/>
<dbReference type="AlphaFoldDB" id="A0AA35R2G5"/>
<gene>
    <name evidence="1" type="ORF">GBAR_LOCUS3232</name>
</gene>
<dbReference type="EMBL" id="CASHTH010000445">
    <property type="protein sequence ID" value="CAI8001638.1"/>
    <property type="molecule type" value="Genomic_DNA"/>
</dbReference>
<sequence>MHWRQKVCRHFSMRGSWNRLEQTVHFAVLGLAIAE</sequence>
<organism evidence="1 2">
    <name type="scientific">Geodia barretti</name>
    <name type="common">Barrett's horny sponge</name>
    <dbReference type="NCBI Taxonomy" id="519541"/>
    <lineage>
        <taxon>Eukaryota</taxon>
        <taxon>Metazoa</taxon>
        <taxon>Porifera</taxon>
        <taxon>Demospongiae</taxon>
        <taxon>Heteroscleromorpha</taxon>
        <taxon>Tetractinellida</taxon>
        <taxon>Astrophorina</taxon>
        <taxon>Geodiidae</taxon>
        <taxon>Geodia</taxon>
    </lineage>
</organism>
<evidence type="ECO:0000313" key="2">
    <source>
        <dbReference type="Proteomes" id="UP001174909"/>
    </source>
</evidence>
<evidence type="ECO:0000313" key="1">
    <source>
        <dbReference type="EMBL" id="CAI8001638.1"/>
    </source>
</evidence>
<protein>
    <submittedName>
        <fullName evidence="1">Uncharacterized protein</fullName>
    </submittedName>
</protein>
<name>A0AA35R2G5_GEOBA</name>
<accession>A0AA35R2G5</accession>
<comment type="caution">
    <text evidence="1">The sequence shown here is derived from an EMBL/GenBank/DDBJ whole genome shotgun (WGS) entry which is preliminary data.</text>
</comment>
<dbReference type="Proteomes" id="UP001174909">
    <property type="component" value="Unassembled WGS sequence"/>
</dbReference>
<reference evidence="1" key="1">
    <citation type="submission" date="2023-03" db="EMBL/GenBank/DDBJ databases">
        <authorList>
            <person name="Steffen K."/>
            <person name="Cardenas P."/>
        </authorList>
    </citation>
    <scope>NUCLEOTIDE SEQUENCE</scope>
</reference>
<keyword evidence="2" id="KW-1185">Reference proteome</keyword>